<evidence type="ECO:0000313" key="2">
    <source>
        <dbReference type="Proteomes" id="UP000642910"/>
    </source>
</evidence>
<dbReference type="EMBL" id="JADPKZ010000045">
    <property type="protein sequence ID" value="MBF8378527.1"/>
    <property type="molecule type" value="Genomic_DNA"/>
</dbReference>
<evidence type="ECO:0008006" key="3">
    <source>
        <dbReference type="Google" id="ProtNLM"/>
    </source>
</evidence>
<sequence length="142" mass="15799">MGHKLLMVACSDADRWFVDRALAAGLDVRLLVCFEDVQHKMRAWHPERLLVVPAHKASVTEAVRTEGFEGALVCELGDPIRTALVVQAIRDANVPRVVVISRHPARTQLYTRSGAHDVLCADDREHLWSAFAHGMNVREPAS</sequence>
<name>A0ABS0F5I4_9BACL</name>
<dbReference type="RefSeq" id="WP_195867995.1">
    <property type="nucleotide sequence ID" value="NZ_JADPKZ010000045.1"/>
</dbReference>
<keyword evidence="2" id="KW-1185">Reference proteome</keyword>
<accession>A0ABS0F5I4</accession>
<reference evidence="1 2" key="1">
    <citation type="submission" date="2020-11" db="EMBL/GenBank/DDBJ databases">
        <title>Genomic insight of Alicyclobacillus mali FL 18 reveals a new arsenic-resistant strain, with potential in environmental biotechnology.</title>
        <authorList>
            <person name="Fiorentino G."/>
            <person name="Gallo G."/>
            <person name="Aulitto M."/>
        </authorList>
    </citation>
    <scope>NUCLEOTIDE SEQUENCE [LARGE SCALE GENOMIC DNA]</scope>
    <source>
        <strain evidence="1 2">FL 18</strain>
    </source>
</reference>
<organism evidence="1 2">
    <name type="scientific">Alicyclobacillus mali</name>
    <name type="common">ex Roth et al. 2021</name>
    <dbReference type="NCBI Taxonomy" id="1123961"/>
    <lineage>
        <taxon>Bacteria</taxon>
        <taxon>Bacillati</taxon>
        <taxon>Bacillota</taxon>
        <taxon>Bacilli</taxon>
        <taxon>Bacillales</taxon>
        <taxon>Alicyclobacillaceae</taxon>
        <taxon>Alicyclobacillus</taxon>
    </lineage>
</organism>
<gene>
    <name evidence="1" type="ORF">IW967_11750</name>
</gene>
<dbReference type="Proteomes" id="UP000642910">
    <property type="component" value="Unassembled WGS sequence"/>
</dbReference>
<comment type="caution">
    <text evidence="1">The sequence shown here is derived from an EMBL/GenBank/DDBJ whole genome shotgun (WGS) entry which is preliminary data.</text>
</comment>
<evidence type="ECO:0000313" key="1">
    <source>
        <dbReference type="EMBL" id="MBF8378527.1"/>
    </source>
</evidence>
<proteinExistence type="predicted"/>
<protein>
    <recommendedName>
        <fullName evidence="3">TrkA-N domain-containing protein</fullName>
    </recommendedName>
</protein>